<dbReference type="PANTHER" id="PTHR12521">
    <property type="entry name" value="PROTEIN C6ORF130"/>
    <property type="match status" value="1"/>
</dbReference>
<sequence>MAKLVLSENSLFGEIEQRAQCAHSNEKLATAHCVSEDFQMGKAFAVNFKLKYGSLGALMDQKVRVGGVAELNPSDEGQQFYVFYLVTKALFHHKPTLQSLAESLLQLRDRLLDLSINQLIIPKLGCNLDRLNWYQVRGLLFDTFESCGMMTITVCDPEHFEILPHKLAPLSEESMDFFGTSNSHGPATAPEVLVLPIDLCSASTNETFLKCLNHFNLKAELMDSGFWATLKRGQVVAKYLSSKKIIFWLYGEEDSFFTTLETQIVETLSLGLAYYFSGAQVHRVPHLGSTYFESILNALSIKYSFENIFFGDHTEKAFQNTPTSRFVRKLINIIHFKAYYFSGAQVHRVPHLGSTYFESILNALSIKNSFENIFFGDHTEKAFQNTPPSRFVRKLINIIHFKAYYFSGAQVHRVPHLGSTYFESILNALSIKNSFENIFFGDHTEKAFQNTPTSRFVRKLINIIHFKAYYFSGAQVHRVPHLGSTYFESILNALSIKYSFENIFFGDHTEKAFQNTPTSRFVRKLINIIHFKAYYFSGAQVHRVPHLGSTYFESILNALSIKNSFENIFFGDHTEKAFQNTPPSRFVRKLINIIHFKAYYFSGAQVHRVPHLGSTYFESILNALSIKNSFENIFFGDHTEKAFQNTPTSRFVRKLINIIHFKAYYFSGAQVHRVPHLGSTYFESILNALSIKNSFENIFFGDHTEKAFQNTPPSRFVRKLINIIHFKAYYFSGAQVHRVPHLGSTYFESILNALSIKNSFENIFFGDHTEKAFQNTPTSRFVRKLINIIHFKAYYFSGAQVHRVPHLGSTYFESILNALSIKYSFENIFFGDHTEKAFQNTPTSRFVRKLINIIHFKAYYFSGAQVHRVPHLGSTYFESILNALSIKNSFENIFFGDHTEKAFQNTPTSRFVRKLINIIHFKAYYFSGAQVHRVPHLGSTYFESILNALSIKNSFENIFFGDHTEKAFQNTPTSRFVRKLINIIHFKAYYFSGAQVHRVPHLGSTYFESILNALSIKNSFENIFFGDHTEKAFQNTPTSRFVRKLINIIHFKAYYFSGAQVHRVPHLGSTYFESILNALSIKNSFENIFFGDHTEKAFQNTPTSRFVRKLINIIHFKAYYFSGAQVHRVPHLGSTYFESILNALSIKNSFENIFFGDHTEKAFQNTPTSRFVRKLINIIHFKAYYFSGAQVHRVPHLGSTYFESILNALSIKNSFENIFFGDHTEKAFQNTPPSRFVRKLINIIHFKAYYFSGAQVHRVPHLGSTYFESILNALSIKNSFENIFFGDHTEKAFQNTPTSRFVRKLINIIHFKAYYFSGAQVHRVPHLGSTYFESILNALSIKNSFENIFFGDHTEKAFQNTPTSRFVRKLINIIHFKAYYFSGAQVHRVPHLGSTYFESILNALSIKNSFENIFFGDHTEKAFQNTPPSRFVRKLINIIHFKAYYFSGAQVHRVPHLGSTYFESILNALSIKNSFENIFFGDHTEKAFQNTPTSRFVRKLINIIHFKAYYFSGAQVHRVPHLGSTYFESILNALSIKYSFENIFFGDHTEKAFQNTPTSRFVRKLINIIHFKAYYFSGAQVHRVPHLGSTYFESILNALSIKNSFENIFFGDHTEKAFQNTPTSRFVRKLINIIHFKAYYFSGAQVHRVPHLGSTYFESILNALSIKNSFENIFFGDHTEKAFQNTPTSRFVRKLINIIHFKAYYFSGAQVHRVPHLGSTYFESILNALSIKNSFENIFFGDHTEKAFQNTPTSRFVRKLINIIHFKAYYFSGAQVHRVPHLGSTYFESILNALSIKNSFENIFFGDHTEKAFQNTPTSRFVRKLINIIHFKAYYFSGAQVHRVPHLGSTYFESILNALSIKNSFENIFFGDHTEKAFQNTPPSRFVRKLINIIHFKAYYFSGAQVHRVPHLGSTYFESILNALSIKNSFENIFFGDHTEKAFQNTPTSRFVRKLINIIHFKAYYFSGAQVHRVPHLGSTYFESILNALSIKNSFENIFFGDHTEKAFQNTPPSRFVRKLINIIHFKAYYFSGAQVHRVPHLGSTYFESILNALSIKNSFENIFFGDHTEKAFQNTPTSRFVRKLINIIHFKAYYFSGAQVHRVPHLGSTYFESILNALSIKYSFENIFFGDHTEKAFQNTPTSRFVRKLINIIHFKAYYFSGAQVHRVPHLGSTYFESILNALSIKNSFENIFFGDHTEKAFQNTPPSRFVRKLINIIHFKAYYFSGAQVHRVPHLGSTYFESILNALSIKNSFENIFFGDHTEKAFQNTPTSRFVRKLINIIHFKAYYFSGAQVHRVPHLGSTYFESILNALSIKNSFENIFFGDHTEKAFQNTPPSRFVRKLINIIHFKAYYFSGAQVHRVPHLGSTYFESILNALSIKNSFENIFFGDHTEKAFQNTPTSRFVRKLINIIHFKAYYFSGAQVHRVPHLGSTYFESILNALSIKNSFENIFFGDHTEKAFQNTPTSRFVRKLINIIHFKAYYFSGAQVHRVPHLGSTYFESILNALSIKNSFENIFFGDHTEKAFQNTPPSRFVRKLINIIHFKAYYFSGAQVHRVPHLGSTYFESILNALSIKNSFENIFFGDHTEKAFQNTPTSRFVRKLINIIHFKAYYFSGAQVHRVPHLGSTYFESILNALSIKNSFENIFFGDHTEKAFQNTPTSRFVRKLINIIHFKAYYFSGAQVHRVPHLGSTYFESILNALSIKNSFENIFFGDHTEKAFQNTPTSRFVRKLINIIHFKAYYFSGAQVHRVPHLGSTYFESILNALSIKNSFENIFFGDHTEKAFQNTPTSRFVRKLINIIHFKAYYFSGAQVHRVPHLGSTYFESILNALSIKNSFENIFFGDHTEKAFQNTPTSRFVRKLINIIHFKAYYFSGAQVHRVPHLGSTYFESILNALSIKNSFENIFFGDHTEKAFQNTPTSRFVRKLINIIHFKAYYFSGAQVHRVPHLGSTYFESILNALSIKNSFENIFFGDHTEKAFQNTPTSRFVRKLINIIHFKAYYFSGAQVHRVPHLGSTYFESILNALSIKNSFENIFFGDHTEKAFQNTPTSRFVRKLINIIHFKAYYFSGAQVHRVPHLGSTYFESILNALSIKNSFENIFFGDHTEKAFQNTPTSRFVRKLINIIHFKAYYFSGAQVHRVPHLGSTYFESILNALSIKNSFENIFFGDHTEKAFQNTPPSRFVRKLINIIHFKAYYFSGAQVHRVPHLGSTYFESILNALSIKNSFENIFFGDHTEKAFQNTPTSRFVRKLINIIHFKAYYFSGAQVHRVPHLGSTYFESILNALSIKNSFENIFFGDHTEKAFQNTPTSRFVRKLINIIHFKAYYFSGAQVHRVPHLGSTYFESILNALSIKNSFENIFFGDHTEKAFQNTPTSRFVRKLINIIHFKAYYFSGAQVHRVPHLGSTYFESILNALSIKNSFENIFFGDHTEKAFQNTPPSRFVRKLINIIHFKAYYFSGAQVHRVPHLGSTYFESILNALSIKNSFENIFFGDHTEKAFQNTPPSRFVRKLINIIHFKAYYFSGAQVHRVPHLGSTYFESILNALSIKNSFENIFFGDHTEKAFQNTPPSRFVRKLINIIHFKAYYFSGAQVHRVPHLGSTYFESILNALSIKNSFENIFFGDHTEKAFQNTPPSRVAYTF</sequence>
<feature type="domain" description="Helix-hairpin-helix DNA-binding motif class 1" evidence="1">
    <location>
        <begin position="539"/>
        <end position="558"/>
    </location>
</feature>
<feature type="domain" description="Helix-hairpin-helix DNA-binding motif class 1" evidence="1">
    <location>
        <begin position="344"/>
        <end position="363"/>
    </location>
</feature>
<feature type="domain" description="Helix-hairpin-helix DNA-binding motif class 1" evidence="1">
    <location>
        <begin position="3009"/>
        <end position="3028"/>
    </location>
</feature>
<feature type="domain" description="Helix-hairpin-helix DNA-binding motif class 1" evidence="1">
    <location>
        <begin position="1514"/>
        <end position="1533"/>
    </location>
</feature>
<feature type="domain" description="Helix-hairpin-helix DNA-binding motif class 1" evidence="1">
    <location>
        <begin position="2619"/>
        <end position="2638"/>
    </location>
</feature>
<evidence type="ECO:0000313" key="2">
    <source>
        <dbReference type="EMBL" id="CAI6342923.1"/>
    </source>
</evidence>
<feature type="domain" description="Helix-hairpin-helix DNA-binding motif class 1" evidence="1">
    <location>
        <begin position="929"/>
        <end position="948"/>
    </location>
</feature>
<feature type="domain" description="Helix-hairpin-helix DNA-binding motif class 1" evidence="1">
    <location>
        <begin position="279"/>
        <end position="298"/>
    </location>
</feature>
<feature type="domain" description="Helix-hairpin-helix DNA-binding motif class 1" evidence="1">
    <location>
        <begin position="1059"/>
        <end position="1078"/>
    </location>
</feature>
<feature type="domain" description="Helix-hairpin-helix DNA-binding motif class 1" evidence="1">
    <location>
        <begin position="799"/>
        <end position="818"/>
    </location>
</feature>
<dbReference type="InterPro" id="IPR050892">
    <property type="entry name" value="ADP-ribose_metab_enzymes"/>
</dbReference>
<feature type="domain" description="Helix-hairpin-helix DNA-binding motif class 1" evidence="1">
    <location>
        <begin position="669"/>
        <end position="688"/>
    </location>
</feature>
<dbReference type="SMART" id="SM00278">
    <property type="entry name" value="HhH1"/>
    <property type="match status" value="52"/>
</dbReference>
<feature type="domain" description="Helix-hairpin-helix DNA-binding motif class 1" evidence="1">
    <location>
        <begin position="2164"/>
        <end position="2183"/>
    </location>
</feature>
<feature type="domain" description="Helix-hairpin-helix DNA-binding motif class 1" evidence="1">
    <location>
        <begin position="1774"/>
        <end position="1793"/>
    </location>
</feature>
<feature type="domain" description="Helix-hairpin-helix DNA-binding motif class 1" evidence="1">
    <location>
        <begin position="3074"/>
        <end position="3093"/>
    </location>
</feature>
<feature type="domain" description="Helix-hairpin-helix DNA-binding motif class 1" evidence="1">
    <location>
        <begin position="1319"/>
        <end position="1338"/>
    </location>
</feature>
<feature type="domain" description="Helix-hairpin-helix DNA-binding motif class 1" evidence="1">
    <location>
        <begin position="2879"/>
        <end position="2898"/>
    </location>
</feature>
<feature type="domain" description="Helix-hairpin-helix DNA-binding motif class 1" evidence="1">
    <location>
        <begin position="1839"/>
        <end position="1858"/>
    </location>
</feature>
<feature type="domain" description="Helix-hairpin-helix DNA-binding motif class 1" evidence="1">
    <location>
        <begin position="734"/>
        <end position="753"/>
    </location>
</feature>
<feature type="domain" description="Helix-hairpin-helix DNA-binding motif class 1" evidence="1">
    <location>
        <begin position="3594"/>
        <end position="3613"/>
    </location>
</feature>
<feature type="domain" description="Helix-hairpin-helix DNA-binding motif class 1" evidence="1">
    <location>
        <begin position="2684"/>
        <end position="2703"/>
    </location>
</feature>
<feature type="domain" description="Helix-hairpin-helix DNA-binding motif class 1" evidence="1">
    <location>
        <begin position="1254"/>
        <end position="1273"/>
    </location>
</feature>
<feature type="domain" description="Helix-hairpin-helix DNA-binding motif class 1" evidence="1">
    <location>
        <begin position="2749"/>
        <end position="2768"/>
    </location>
</feature>
<feature type="domain" description="Helix-hairpin-helix DNA-binding motif class 1" evidence="1">
    <location>
        <begin position="1644"/>
        <end position="1663"/>
    </location>
</feature>
<proteinExistence type="predicted"/>
<feature type="domain" description="Helix-hairpin-helix DNA-binding motif class 1" evidence="1">
    <location>
        <begin position="474"/>
        <end position="493"/>
    </location>
</feature>
<feature type="domain" description="Helix-hairpin-helix DNA-binding motif class 1" evidence="1">
    <location>
        <begin position="2099"/>
        <end position="2118"/>
    </location>
</feature>
<feature type="domain" description="Helix-hairpin-helix DNA-binding motif class 1" evidence="1">
    <location>
        <begin position="864"/>
        <end position="883"/>
    </location>
</feature>
<feature type="domain" description="Helix-hairpin-helix DNA-binding motif class 1" evidence="1">
    <location>
        <begin position="2944"/>
        <end position="2963"/>
    </location>
</feature>
<feature type="domain" description="Helix-hairpin-helix DNA-binding motif class 1" evidence="1">
    <location>
        <begin position="3334"/>
        <end position="3353"/>
    </location>
</feature>
<feature type="domain" description="Helix-hairpin-helix DNA-binding motif class 1" evidence="1">
    <location>
        <begin position="1189"/>
        <end position="1208"/>
    </location>
</feature>
<feature type="domain" description="Helix-hairpin-helix DNA-binding motif class 1" evidence="1">
    <location>
        <begin position="3204"/>
        <end position="3223"/>
    </location>
</feature>
<feature type="domain" description="Helix-hairpin-helix DNA-binding motif class 1" evidence="1">
    <location>
        <begin position="2554"/>
        <end position="2573"/>
    </location>
</feature>
<feature type="domain" description="Helix-hairpin-helix DNA-binding motif class 1" evidence="1">
    <location>
        <begin position="1124"/>
        <end position="1143"/>
    </location>
</feature>
<evidence type="ECO:0000313" key="3">
    <source>
        <dbReference type="Proteomes" id="UP001160148"/>
    </source>
</evidence>
<feature type="domain" description="Helix-hairpin-helix DNA-binding motif class 1" evidence="1">
    <location>
        <begin position="1579"/>
        <end position="1598"/>
    </location>
</feature>
<accession>A0AAV0VFC5</accession>
<feature type="domain" description="Helix-hairpin-helix DNA-binding motif class 1" evidence="1">
    <location>
        <begin position="3399"/>
        <end position="3418"/>
    </location>
</feature>
<feature type="domain" description="Helix-hairpin-helix DNA-binding motif class 1" evidence="1">
    <location>
        <begin position="2424"/>
        <end position="2443"/>
    </location>
</feature>
<comment type="caution">
    <text evidence="2">The sequence shown here is derived from an EMBL/GenBank/DDBJ whole genome shotgun (WGS) entry which is preliminary data.</text>
</comment>
<name>A0AAV0VFC5_9HEMI</name>
<feature type="domain" description="Helix-hairpin-helix DNA-binding motif class 1" evidence="1">
    <location>
        <begin position="1969"/>
        <end position="1988"/>
    </location>
</feature>
<feature type="domain" description="Helix-hairpin-helix DNA-binding motif class 1" evidence="1">
    <location>
        <begin position="2034"/>
        <end position="2053"/>
    </location>
</feature>
<feature type="domain" description="Helix-hairpin-helix DNA-binding motif class 1" evidence="1">
    <location>
        <begin position="2489"/>
        <end position="2508"/>
    </location>
</feature>
<dbReference type="InterPro" id="IPR003583">
    <property type="entry name" value="Hlx-hairpin-Hlx_DNA-bd_motif"/>
</dbReference>
<feature type="domain" description="Helix-hairpin-helix DNA-binding motif class 1" evidence="1">
    <location>
        <begin position="994"/>
        <end position="1013"/>
    </location>
</feature>
<protein>
    <recommendedName>
        <fullName evidence="1">Helix-hairpin-helix DNA-binding motif class 1 domain-containing protein</fullName>
    </recommendedName>
</protein>
<dbReference type="EMBL" id="CARXXK010000001">
    <property type="protein sequence ID" value="CAI6342923.1"/>
    <property type="molecule type" value="Genomic_DNA"/>
</dbReference>
<gene>
    <name evidence="2" type="ORF">MEUPH1_LOCUS253</name>
</gene>
<feature type="domain" description="Helix-hairpin-helix DNA-binding motif class 1" evidence="1">
    <location>
        <begin position="1384"/>
        <end position="1403"/>
    </location>
</feature>
<dbReference type="PANTHER" id="PTHR12521:SF0">
    <property type="entry name" value="ADP-RIBOSE GLYCOHYDROLASE OARD1"/>
    <property type="match status" value="1"/>
</dbReference>
<feature type="domain" description="Helix-hairpin-helix DNA-binding motif class 1" evidence="1">
    <location>
        <begin position="604"/>
        <end position="623"/>
    </location>
</feature>
<feature type="domain" description="Helix-hairpin-helix DNA-binding motif class 1" evidence="1">
    <location>
        <begin position="3269"/>
        <end position="3288"/>
    </location>
</feature>
<feature type="domain" description="Helix-hairpin-helix DNA-binding motif class 1" evidence="1">
    <location>
        <begin position="1449"/>
        <end position="1468"/>
    </location>
</feature>
<feature type="domain" description="Helix-hairpin-helix DNA-binding motif class 1" evidence="1">
    <location>
        <begin position="409"/>
        <end position="428"/>
    </location>
</feature>
<feature type="domain" description="Helix-hairpin-helix DNA-binding motif class 1" evidence="1">
    <location>
        <begin position="1709"/>
        <end position="1728"/>
    </location>
</feature>
<feature type="domain" description="Helix-hairpin-helix DNA-binding motif class 1" evidence="1">
    <location>
        <begin position="2814"/>
        <end position="2833"/>
    </location>
</feature>
<evidence type="ECO:0000259" key="1">
    <source>
        <dbReference type="SMART" id="SM00278"/>
    </source>
</evidence>
<organism evidence="2 3">
    <name type="scientific">Macrosiphum euphorbiae</name>
    <name type="common">potato aphid</name>
    <dbReference type="NCBI Taxonomy" id="13131"/>
    <lineage>
        <taxon>Eukaryota</taxon>
        <taxon>Metazoa</taxon>
        <taxon>Ecdysozoa</taxon>
        <taxon>Arthropoda</taxon>
        <taxon>Hexapoda</taxon>
        <taxon>Insecta</taxon>
        <taxon>Pterygota</taxon>
        <taxon>Neoptera</taxon>
        <taxon>Paraneoptera</taxon>
        <taxon>Hemiptera</taxon>
        <taxon>Sternorrhyncha</taxon>
        <taxon>Aphidomorpha</taxon>
        <taxon>Aphidoidea</taxon>
        <taxon>Aphididae</taxon>
        <taxon>Macrosiphini</taxon>
        <taxon>Macrosiphum</taxon>
    </lineage>
</organism>
<dbReference type="Proteomes" id="UP001160148">
    <property type="component" value="Unassembled WGS sequence"/>
</dbReference>
<feature type="domain" description="Helix-hairpin-helix DNA-binding motif class 1" evidence="1">
    <location>
        <begin position="3464"/>
        <end position="3483"/>
    </location>
</feature>
<feature type="domain" description="Helix-hairpin-helix DNA-binding motif class 1" evidence="1">
    <location>
        <begin position="2294"/>
        <end position="2313"/>
    </location>
</feature>
<feature type="domain" description="Helix-hairpin-helix DNA-binding motif class 1" evidence="1">
    <location>
        <begin position="2359"/>
        <end position="2378"/>
    </location>
</feature>
<dbReference type="GO" id="GO:0140291">
    <property type="term" value="P:peptidyl-glutamate ADP-deribosylation"/>
    <property type="evidence" value="ECO:0007669"/>
    <property type="project" value="TreeGrafter"/>
</dbReference>
<dbReference type="SUPFAM" id="SSF52949">
    <property type="entry name" value="Macro domain-like"/>
    <property type="match status" value="1"/>
</dbReference>
<reference evidence="2 3" key="1">
    <citation type="submission" date="2023-01" db="EMBL/GenBank/DDBJ databases">
        <authorList>
            <person name="Whitehead M."/>
        </authorList>
    </citation>
    <scope>NUCLEOTIDE SEQUENCE [LARGE SCALE GENOMIC DNA]</scope>
</reference>
<feature type="domain" description="Helix-hairpin-helix DNA-binding motif class 1" evidence="1">
    <location>
        <begin position="3529"/>
        <end position="3548"/>
    </location>
</feature>
<dbReference type="GO" id="GO:0006281">
    <property type="term" value="P:DNA repair"/>
    <property type="evidence" value="ECO:0007669"/>
    <property type="project" value="InterPro"/>
</dbReference>
<dbReference type="GO" id="GO:0003677">
    <property type="term" value="F:DNA binding"/>
    <property type="evidence" value="ECO:0007669"/>
    <property type="project" value="InterPro"/>
</dbReference>
<dbReference type="Gene3D" id="3.40.220.10">
    <property type="entry name" value="Leucine Aminopeptidase, subunit E, domain 1"/>
    <property type="match status" value="1"/>
</dbReference>
<keyword evidence="3" id="KW-1185">Reference proteome</keyword>
<dbReference type="InterPro" id="IPR043472">
    <property type="entry name" value="Macro_dom-like"/>
</dbReference>
<feature type="domain" description="Helix-hairpin-helix DNA-binding motif class 1" evidence="1">
    <location>
        <begin position="3139"/>
        <end position="3158"/>
    </location>
</feature>
<feature type="domain" description="Helix-hairpin-helix DNA-binding motif class 1" evidence="1">
    <location>
        <begin position="2229"/>
        <end position="2248"/>
    </location>
</feature>
<feature type="domain" description="Helix-hairpin-helix DNA-binding motif class 1" evidence="1">
    <location>
        <begin position="1904"/>
        <end position="1923"/>
    </location>
</feature>